<dbReference type="Proteomes" id="UP001316803">
    <property type="component" value="Unassembled WGS sequence"/>
</dbReference>
<feature type="compositionally biased region" description="Acidic residues" evidence="1">
    <location>
        <begin position="407"/>
        <end position="417"/>
    </location>
</feature>
<feature type="compositionally biased region" description="Low complexity" evidence="1">
    <location>
        <begin position="41"/>
        <end position="53"/>
    </location>
</feature>
<dbReference type="EMBL" id="JAKLMC020000051">
    <property type="protein sequence ID" value="KAK5948219.1"/>
    <property type="molecule type" value="Genomic_DNA"/>
</dbReference>
<evidence type="ECO:0000256" key="1">
    <source>
        <dbReference type="SAM" id="MobiDB-lite"/>
    </source>
</evidence>
<reference evidence="2 3" key="1">
    <citation type="submission" date="2022-12" db="EMBL/GenBank/DDBJ databases">
        <title>Genomic features and morphological characterization of a novel Knufia sp. strain isolated from spacecraft assembly facility.</title>
        <authorList>
            <person name="Teixeira M."/>
            <person name="Chander A.M."/>
            <person name="Stajich J.E."/>
            <person name="Venkateswaran K."/>
        </authorList>
    </citation>
    <scope>NUCLEOTIDE SEQUENCE [LARGE SCALE GENOMIC DNA]</scope>
    <source>
        <strain evidence="2 3">FJI-L2-BK-P2</strain>
    </source>
</reference>
<protein>
    <submittedName>
        <fullName evidence="2">Uncharacterized protein</fullName>
    </submittedName>
</protein>
<feature type="compositionally biased region" description="Polar residues" evidence="1">
    <location>
        <begin position="488"/>
        <end position="501"/>
    </location>
</feature>
<feature type="compositionally biased region" description="Basic residues" evidence="1">
    <location>
        <begin position="360"/>
        <end position="375"/>
    </location>
</feature>
<evidence type="ECO:0000313" key="3">
    <source>
        <dbReference type="Proteomes" id="UP001316803"/>
    </source>
</evidence>
<feature type="region of interest" description="Disordered" evidence="1">
    <location>
        <begin position="215"/>
        <end position="502"/>
    </location>
</feature>
<dbReference type="AlphaFoldDB" id="A0AAN8E7V0"/>
<feature type="compositionally biased region" description="Basic residues" evidence="1">
    <location>
        <begin position="429"/>
        <end position="438"/>
    </location>
</feature>
<feature type="compositionally biased region" description="Polar residues" evidence="1">
    <location>
        <begin position="441"/>
        <end position="457"/>
    </location>
</feature>
<proteinExistence type="predicted"/>
<gene>
    <name evidence="2" type="ORF">OHC33_010767</name>
</gene>
<sequence length="736" mass="79055">MAAILNGLLPSRKKDHSVQDRILNTRWGDSAISAPIHGGWSSSVSTSTQSHQSPELDQDLPPTPPQVHDEEDGVFILRNGDGQDESEDEYVAADRENITITIPLPWKKKKATSHNRKSSLTGVLNPRFAAQRRMDSMPPPLATAEAAAIPLPESRISSPVGRNVTTSPILSFRSRLASPNLGDILSPVAEGFAKEGPSSRPSPVPTSLQFVQAVPLDRPPTAGSTRSNLSRRQSLNSHSGDGLGSGSMGSQATTDEQSLELSRPPSRGLATTAHMRASSRGPRANSRGPRAASIEPFARRAPSIEPVSRRATPQAVESAVTGVLDSEPVRRRAPSMEPCVRRAPSVEPGSRRAPSAGPTHNRRAVSREPRGRRRGVSIEPAPKVRFLSEAPRPTYRPDSFSSNDGSLETESDNDGSSESESFGQASRFNTRRPQRRRSIASPMSSPTAASFGISQPSKPSPPPVLNTTFDSIAARAGIVHPKPPPPVSQRTAPRNRSQSHTRGLYADMHDDFRLLGRDVHIVNISSTQVTSPATAVAPSPVITQAPPSVLSSNSILQRTPSPALSSHPTSPPLGSTTAVATRTEPERTGYASDSSLTGLPSVSNHLHKHQHIHIHTNTINNILERPTDTDGSKAMLAALAHERRDQLRREERERAREKVARKLEKEREKMLVLASNTFSDCESVASGTISGNEKTRRVYGGYDSDATTGSIGRARGGSIGGNGNKLLVPSGEEMWG</sequence>
<feature type="compositionally biased region" description="Low complexity" evidence="1">
    <location>
        <begin position="224"/>
        <end position="240"/>
    </location>
</feature>
<feature type="compositionally biased region" description="Polar residues" evidence="1">
    <location>
        <begin position="552"/>
        <end position="580"/>
    </location>
</feature>
<comment type="caution">
    <text evidence="2">The sequence shown here is derived from an EMBL/GenBank/DDBJ whole genome shotgun (WGS) entry which is preliminary data.</text>
</comment>
<name>A0AAN8E7V0_9EURO</name>
<keyword evidence="3" id="KW-1185">Reference proteome</keyword>
<evidence type="ECO:0000313" key="2">
    <source>
        <dbReference type="EMBL" id="KAK5948219.1"/>
    </source>
</evidence>
<feature type="region of interest" description="Disordered" evidence="1">
    <location>
        <begin position="552"/>
        <end position="595"/>
    </location>
</feature>
<organism evidence="2 3">
    <name type="scientific">Knufia fluminis</name>
    <dbReference type="NCBI Taxonomy" id="191047"/>
    <lineage>
        <taxon>Eukaryota</taxon>
        <taxon>Fungi</taxon>
        <taxon>Dikarya</taxon>
        <taxon>Ascomycota</taxon>
        <taxon>Pezizomycotina</taxon>
        <taxon>Eurotiomycetes</taxon>
        <taxon>Chaetothyriomycetidae</taxon>
        <taxon>Chaetothyriales</taxon>
        <taxon>Trichomeriaceae</taxon>
        <taxon>Knufia</taxon>
    </lineage>
</organism>
<feature type="compositionally biased region" description="Polar residues" evidence="1">
    <location>
        <begin position="251"/>
        <end position="260"/>
    </location>
</feature>
<accession>A0AAN8E7V0</accession>
<feature type="region of interest" description="Disordered" evidence="1">
    <location>
        <begin position="38"/>
        <end position="68"/>
    </location>
</feature>